<feature type="transmembrane region" description="Helical" evidence="1">
    <location>
        <begin position="21"/>
        <end position="41"/>
    </location>
</feature>
<gene>
    <name evidence="2" type="ORF">A9E74_00674</name>
</gene>
<evidence type="ECO:0000313" key="2">
    <source>
        <dbReference type="EMBL" id="ODN67566.1"/>
    </source>
</evidence>
<feature type="transmembrane region" description="Helical" evidence="1">
    <location>
        <begin position="126"/>
        <end position="148"/>
    </location>
</feature>
<dbReference type="Pfam" id="PF12040">
    <property type="entry name" value="DUF3526"/>
    <property type="match status" value="1"/>
</dbReference>
<keyword evidence="3" id="KW-1185">Reference proteome</keyword>
<dbReference type="RefSeq" id="WP_069295219.1">
    <property type="nucleotide sequence ID" value="NZ_MCRI01000004.1"/>
</dbReference>
<accession>A0A1E3GVI7</accession>
<dbReference type="PANTHER" id="PTHR43471">
    <property type="entry name" value="ABC TRANSPORTER PERMEASE"/>
    <property type="match status" value="1"/>
</dbReference>
<feature type="transmembrane region" description="Helical" evidence="1">
    <location>
        <begin position="445"/>
        <end position="464"/>
    </location>
</feature>
<sequence>MMKTIIEIARHELITQWRSQTLKILLPLLLVLTSLIAFSHWQQQQDFIEAQTIWQQQNDAKWEAQPDRHPHRAAHYGTMVFRIISPLSFIDSGVNPFVGNALFLEAHRQNSSSFKQYVSSTAYMGLGYLSGATIILVIWPLVLIALAFNSVSGERGQGTLRQLVSQGISVKQLLFGKTLAYLAISLIFLLVIFAIAIGFMLLSHVHGSDVLRMGLMFVLYLFYCLLWTVTVVLFSNWCRTNQQSLSALLLFWLLTVIVMPKMANTVAEMQYPMPDRAVFDIQTAQEIAKVGDSHNPDDPHFTEFREKVLAEYGVSRVEDLPVNWRGVVMQEGERITSEVFTQQYEKLMQIAEQQNQLVSHVAWFSPYLLANKLSSIFAATNAGSFLHYENAAEQFRFNFIKQLNQMHAEQIDHAHDREQKVSNEHLANLQQFDYQSPTLQDELNLIYLPLLILLGWLFIGVLLLSRSRNEVD</sequence>
<feature type="transmembrane region" description="Helical" evidence="1">
    <location>
        <begin position="214"/>
        <end position="233"/>
    </location>
</feature>
<comment type="caution">
    <text evidence="2">The sequence shown here is derived from an EMBL/GenBank/DDBJ whole genome shotgun (WGS) entry which is preliminary data.</text>
</comment>
<keyword evidence="1" id="KW-0472">Membrane</keyword>
<name>A0A1E3GVI7_9GAMM</name>
<dbReference type="AlphaFoldDB" id="A0A1E3GVI7"/>
<evidence type="ECO:0000313" key="3">
    <source>
        <dbReference type="Proteomes" id="UP000094379"/>
    </source>
</evidence>
<dbReference type="Pfam" id="PF12679">
    <property type="entry name" value="ABC2_membrane_2"/>
    <property type="match status" value="1"/>
</dbReference>
<dbReference type="Proteomes" id="UP000094379">
    <property type="component" value="Unassembled WGS sequence"/>
</dbReference>
<dbReference type="GO" id="GO:0140359">
    <property type="term" value="F:ABC-type transporter activity"/>
    <property type="evidence" value="ECO:0007669"/>
    <property type="project" value="InterPro"/>
</dbReference>
<reference evidence="2 3" key="1">
    <citation type="submission" date="2016-07" db="EMBL/GenBank/DDBJ databases">
        <title>Draft Genome Sequence of Methylophaga muralis Bur 1.</title>
        <authorList>
            <person name="Vasilenko O.V."/>
            <person name="Doronina N.V."/>
            <person name="Shmareva M.N."/>
            <person name="Tarlachkov S.V."/>
            <person name="Mustakhimov I."/>
            <person name="Trotsenko Y.A."/>
        </authorList>
    </citation>
    <scope>NUCLEOTIDE SEQUENCE [LARGE SCALE GENOMIC DNA]</scope>
    <source>
        <strain evidence="2 3">Bur 1</strain>
    </source>
</reference>
<feature type="transmembrane region" description="Helical" evidence="1">
    <location>
        <begin position="179"/>
        <end position="202"/>
    </location>
</feature>
<dbReference type="STRING" id="291169.A9E74_00674"/>
<dbReference type="PANTHER" id="PTHR43471:SF1">
    <property type="entry name" value="ABC TRANSPORTER PERMEASE PROTEIN NOSY-RELATED"/>
    <property type="match status" value="1"/>
</dbReference>
<proteinExistence type="predicted"/>
<evidence type="ECO:0000256" key="1">
    <source>
        <dbReference type="SAM" id="Phobius"/>
    </source>
</evidence>
<dbReference type="InterPro" id="IPR021913">
    <property type="entry name" value="DUF3526"/>
</dbReference>
<dbReference type="GO" id="GO:0005886">
    <property type="term" value="C:plasma membrane"/>
    <property type="evidence" value="ECO:0007669"/>
    <property type="project" value="UniProtKB-SubCell"/>
</dbReference>
<dbReference type="EMBL" id="MCRI01000004">
    <property type="protein sequence ID" value="ODN67566.1"/>
    <property type="molecule type" value="Genomic_DNA"/>
</dbReference>
<feature type="transmembrane region" description="Helical" evidence="1">
    <location>
        <begin position="245"/>
        <end position="263"/>
    </location>
</feature>
<keyword evidence="1" id="KW-0812">Transmembrane</keyword>
<dbReference type="PATRIC" id="fig|291169.3.peg.676"/>
<organism evidence="2 3">
    <name type="scientific">Methylophaga muralis</name>
    <dbReference type="NCBI Taxonomy" id="291169"/>
    <lineage>
        <taxon>Bacteria</taxon>
        <taxon>Pseudomonadati</taxon>
        <taxon>Pseudomonadota</taxon>
        <taxon>Gammaproteobacteria</taxon>
        <taxon>Thiotrichales</taxon>
        <taxon>Piscirickettsiaceae</taxon>
        <taxon>Methylophaga</taxon>
    </lineage>
</organism>
<keyword evidence="1" id="KW-1133">Transmembrane helix</keyword>
<protein>
    <submittedName>
        <fullName evidence="2">ABC-2 family transporter protein</fullName>
    </submittedName>
</protein>